<keyword evidence="1" id="KW-1133">Transmembrane helix</keyword>
<feature type="transmembrane region" description="Helical" evidence="1">
    <location>
        <begin position="15"/>
        <end position="38"/>
    </location>
</feature>
<reference evidence="2 3" key="1">
    <citation type="submission" date="2020-08" db="EMBL/GenBank/DDBJ databases">
        <title>Genomic Encyclopedia of Type Strains, Phase III (KMG-III): the genomes of soil and plant-associated and newly described type strains.</title>
        <authorList>
            <person name="Whitman W."/>
        </authorList>
    </citation>
    <scope>NUCLEOTIDE SEQUENCE [LARGE SCALE GENOMIC DNA]</scope>
    <source>
        <strain evidence="2 3">CECT 3237</strain>
    </source>
</reference>
<comment type="caution">
    <text evidence="2">The sequence shown here is derived from an EMBL/GenBank/DDBJ whole genome shotgun (WGS) entry which is preliminary data.</text>
</comment>
<dbReference type="RefSeq" id="WP_184599785.1">
    <property type="nucleotide sequence ID" value="NZ_BMUP01000015.1"/>
</dbReference>
<evidence type="ECO:0000313" key="2">
    <source>
        <dbReference type="EMBL" id="MBB3081704.1"/>
    </source>
</evidence>
<sequence length="118" mass="12500">MSLPSGVGLMVGVPLGAFTALGAAFTAVGVWFAWRWWLLLSEFSGRSRRLLLVGAVLNVVSAVLLGLSGWLYFNTTQPGDSLSAFAWAIAVGSVGIACLIGRVVVGVLRQLMHRRRGA</sequence>
<accession>A0A7W4ZZM3</accession>
<evidence type="ECO:0000256" key="1">
    <source>
        <dbReference type="SAM" id="Phobius"/>
    </source>
</evidence>
<proteinExistence type="predicted"/>
<keyword evidence="3" id="KW-1185">Reference proteome</keyword>
<dbReference type="EMBL" id="JACHXE010000015">
    <property type="protein sequence ID" value="MBB3081704.1"/>
    <property type="molecule type" value="Genomic_DNA"/>
</dbReference>
<organism evidence="2 3">
    <name type="scientific">Streptomyces violarus</name>
    <dbReference type="NCBI Taxonomy" id="67380"/>
    <lineage>
        <taxon>Bacteria</taxon>
        <taxon>Bacillati</taxon>
        <taxon>Actinomycetota</taxon>
        <taxon>Actinomycetes</taxon>
        <taxon>Kitasatosporales</taxon>
        <taxon>Streptomycetaceae</taxon>
        <taxon>Streptomyces</taxon>
    </lineage>
</organism>
<keyword evidence="1" id="KW-0472">Membrane</keyword>
<feature type="transmembrane region" description="Helical" evidence="1">
    <location>
        <begin position="50"/>
        <end position="73"/>
    </location>
</feature>
<protein>
    <submittedName>
        <fullName evidence="2">Putative membrane protein</fullName>
    </submittedName>
</protein>
<dbReference type="Proteomes" id="UP000572907">
    <property type="component" value="Unassembled WGS sequence"/>
</dbReference>
<name>A0A7W4ZZM3_9ACTN</name>
<feature type="transmembrane region" description="Helical" evidence="1">
    <location>
        <begin position="85"/>
        <end position="108"/>
    </location>
</feature>
<dbReference type="AlphaFoldDB" id="A0A7W4ZZM3"/>
<keyword evidence="1" id="KW-0812">Transmembrane</keyword>
<gene>
    <name evidence="2" type="ORF">FHS41_008262</name>
</gene>
<evidence type="ECO:0000313" key="3">
    <source>
        <dbReference type="Proteomes" id="UP000572907"/>
    </source>
</evidence>